<accession>A0A7L7LD14</accession>
<feature type="domain" description="GmrSD restriction endonucleases N-terminal" evidence="1">
    <location>
        <begin position="38"/>
        <end position="194"/>
    </location>
</feature>
<organism evidence="2 3">
    <name type="scientific">Adhaeribacter radiodurans</name>
    <dbReference type="NCBI Taxonomy" id="2745197"/>
    <lineage>
        <taxon>Bacteria</taxon>
        <taxon>Pseudomonadati</taxon>
        <taxon>Bacteroidota</taxon>
        <taxon>Cytophagia</taxon>
        <taxon>Cytophagales</taxon>
        <taxon>Hymenobacteraceae</taxon>
        <taxon>Adhaeribacter</taxon>
    </lineage>
</organism>
<evidence type="ECO:0000313" key="2">
    <source>
        <dbReference type="EMBL" id="QMU30584.1"/>
    </source>
</evidence>
<protein>
    <submittedName>
        <fullName evidence="2">DUF262 domain-containing protein</fullName>
    </submittedName>
</protein>
<keyword evidence="3" id="KW-1185">Reference proteome</keyword>
<evidence type="ECO:0000259" key="1">
    <source>
        <dbReference type="Pfam" id="PF03235"/>
    </source>
</evidence>
<dbReference type="Proteomes" id="UP000514509">
    <property type="component" value="Chromosome"/>
</dbReference>
<dbReference type="KEGG" id="add:HUW48_22285"/>
<dbReference type="AlphaFoldDB" id="A0A7L7LD14"/>
<evidence type="ECO:0000313" key="3">
    <source>
        <dbReference type="Proteomes" id="UP000514509"/>
    </source>
</evidence>
<sequence length="389" mass="45454">MAEEDFEEEILRDNQEIAEDIEEFNPADIVVYSRDWTIETICSQIKNGNIDLNPKFQRRNAWTDEKRSKLIESILIGYPIPEIVLAEDPKKKKSFIVIDGKQRLLTLAGFVEHEAYEYWVKPKLVLLKIRSDLNNVTYNDMESEASLSNELREFHNASLRCTIITNFKKNDILYDIFYRLNSGSVPLSTQELRQVLNRGEFSNYLVSVTDTKQPLHSVLNLEGPDKRLRDTEILLRLFAFCLYSSSYQGNLKKFLDEKMALINDNWAELNRDISQVYISINKSIEFLKILFGDYKKIGRKATADGFESRFNRVLFEVQIFYFSKMEANVINPENTFVNDFRRLCVGDPEFRSSIESTTKTIESYKIRYSKFESLINTSFGKEININPFK</sequence>
<dbReference type="InterPro" id="IPR004919">
    <property type="entry name" value="GmrSD_N"/>
</dbReference>
<dbReference type="PANTHER" id="PTHR39639:SF1">
    <property type="entry name" value="DUF262 DOMAIN-CONTAINING PROTEIN"/>
    <property type="match status" value="1"/>
</dbReference>
<name>A0A7L7LD14_9BACT</name>
<reference evidence="2 3" key="1">
    <citation type="submission" date="2020-08" db="EMBL/GenBank/DDBJ databases">
        <title>Adhaeribacter dokdonensis sp. nov., isolated from the rhizosphere of Elymus tsukushiensis, a plant native to the Dokdo Islands, Republic of Korea.</title>
        <authorList>
            <person name="Ghim S.Y."/>
        </authorList>
    </citation>
    <scope>NUCLEOTIDE SEQUENCE [LARGE SCALE GENOMIC DNA]</scope>
    <source>
        <strain evidence="2 3">KUDC8001</strain>
    </source>
</reference>
<proteinExistence type="predicted"/>
<dbReference type="Pfam" id="PF03235">
    <property type="entry name" value="GmrSD_N"/>
    <property type="match status" value="1"/>
</dbReference>
<dbReference type="EMBL" id="CP055153">
    <property type="protein sequence ID" value="QMU30584.1"/>
    <property type="molecule type" value="Genomic_DNA"/>
</dbReference>
<dbReference type="PANTHER" id="PTHR39639">
    <property type="entry name" value="CHROMOSOME 16, WHOLE GENOME SHOTGUN SEQUENCE"/>
    <property type="match status" value="1"/>
</dbReference>
<dbReference type="RefSeq" id="WP_182413030.1">
    <property type="nucleotide sequence ID" value="NZ_CP055153.1"/>
</dbReference>
<gene>
    <name evidence="2" type="ORF">HUW48_22285</name>
</gene>